<feature type="region of interest" description="Disordered" evidence="1">
    <location>
        <begin position="1"/>
        <end position="181"/>
    </location>
</feature>
<feature type="compositionally biased region" description="Low complexity" evidence="1">
    <location>
        <begin position="95"/>
        <end position="104"/>
    </location>
</feature>
<protein>
    <submittedName>
        <fullName evidence="2">Uncharacterized protein</fullName>
    </submittedName>
</protein>
<evidence type="ECO:0000256" key="1">
    <source>
        <dbReference type="SAM" id="MobiDB-lite"/>
    </source>
</evidence>
<organism evidence="2 3">
    <name type="scientific">Dentipellis fragilis</name>
    <dbReference type="NCBI Taxonomy" id="205917"/>
    <lineage>
        <taxon>Eukaryota</taxon>
        <taxon>Fungi</taxon>
        <taxon>Dikarya</taxon>
        <taxon>Basidiomycota</taxon>
        <taxon>Agaricomycotina</taxon>
        <taxon>Agaricomycetes</taxon>
        <taxon>Russulales</taxon>
        <taxon>Hericiaceae</taxon>
        <taxon>Dentipellis</taxon>
    </lineage>
</organism>
<dbReference type="EMBL" id="SEOQ01001425">
    <property type="protein sequence ID" value="TFY51845.1"/>
    <property type="molecule type" value="Genomic_DNA"/>
</dbReference>
<dbReference type="AlphaFoldDB" id="A0A4Y9XP21"/>
<feature type="compositionally biased region" description="Pro residues" evidence="1">
    <location>
        <begin position="70"/>
        <end position="79"/>
    </location>
</feature>
<gene>
    <name evidence="2" type="ORF">EVG20_g10813</name>
</gene>
<evidence type="ECO:0000313" key="2">
    <source>
        <dbReference type="EMBL" id="TFY51845.1"/>
    </source>
</evidence>
<feature type="compositionally biased region" description="Low complexity" evidence="1">
    <location>
        <begin position="147"/>
        <end position="181"/>
    </location>
</feature>
<accession>A0A4Y9XP21</accession>
<dbReference type="Proteomes" id="UP000298327">
    <property type="component" value="Unassembled WGS sequence"/>
</dbReference>
<comment type="caution">
    <text evidence="2">The sequence shown here is derived from an EMBL/GenBank/DDBJ whole genome shotgun (WGS) entry which is preliminary data.</text>
</comment>
<sequence length="219" mass="23108">MSSSDSENDQSSPRKGGVVKKIKKPYLYVKAHLAPKHHEKPAEDTPPSPRGPSFIRRLSRHRSLSTSSPSPSPPPPPPRSRTTSFHSFIHRVSLHSRSSSSAHTMSEDHQEDVLKSRDLLSSPHARSVSFQDRSSITSSVTPSAAHPAEPVLAPVESAPEPAESVPAPAESVPAPVESAPVESVLAPSDSAFGPVSEPAQSVLAPALVESVSAPAESVP</sequence>
<proteinExistence type="predicted"/>
<feature type="compositionally biased region" description="Polar residues" evidence="1">
    <location>
        <begin position="128"/>
        <end position="142"/>
    </location>
</feature>
<feature type="compositionally biased region" description="Basic and acidic residues" evidence="1">
    <location>
        <begin position="105"/>
        <end position="118"/>
    </location>
</feature>
<evidence type="ECO:0000313" key="3">
    <source>
        <dbReference type="Proteomes" id="UP000298327"/>
    </source>
</evidence>
<name>A0A4Y9XP21_9AGAM</name>
<keyword evidence="3" id="KW-1185">Reference proteome</keyword>
<feature type="compositionally biased region" description="Low complexity" evidence="1">
    <location>
        <begin position="1"/>
        <end position="11"/>
    </location>
</feature>
<reference evidence="2 3" key="1">
    <citation type="submission" date="2019-02" db="EMBL/GenBank/DDBJ databases">
        <title>Genome sequencing of the rare red list fungi Dentipellis fragilis.</title>
        <authorList>
            <person name="Buettner E."/>
            <person name="Kellner H."/>
        </authorList>
    </citation>
    <scope>NUCLEOTIDE SEQUENCE [LARGE SCALE GENOMIC DNA]</scope>
    <source>
        <strain evidence="2 3">DSM 105465</strain>
    </source>
</reference>
<feature type="non-terminal residue" evidence="2">
    <location>
        <position position="219"/>
    </location>
</feature>